<name>A0A7G5IIV0_9SPHN</name>
<dbReference type="Gene3D" id="3.40.30.10">
    <property type="entry name" value="Glutaredoxin"/>
    <property type="match status" value="1"/>
</dbReference>
<feature type="signal peptide" evidence="1">
    <location>
        <begin position="1"/>
        <end position="19"/>
    </location>
</feature>
<dbReference type="AlphaFoldDB" id="A0A7G5IIV0"/>
<dbReference type="InterPro" id="IPR013740">
    <property type="entry name" value="Redoxin"/>
</dbReference>
<dbReference type="PANTHER" id="PTHR42852:SF18">
    <property type="entry name" value="CHROMOSOME UNDETERMINED SCAFFOLD_47, WHOLE GENOME SHOTGUN SEQUENCE"/>
    <property type="match status" value="1"/>
</dbReference>
<dbReference type="Pfam" id="PF08534">
    <property type="entry name" value="Redoxin"/>
    <property type="match status" value="1"/>
</dbReference>
<dbReference type="PROSITE" id="PS51352">
    <property type="entry name" value="THIOREDOXIN_2"/>
    <property type="match status" value="1"/>
</dbReference>
<dbReference type="RefSeq" id="WP_182297009.1">
    <property type="nucleotide sequence ID" value="NZ_CP059851.1"/>
</dbReference>
<organism evidence="3 4">
    <name type="scientific">Sandaracinobacteroides saxicola</name>
    <dbReference type="NCBI Taxonomy" id="2759707"/>
    <lineage>
        <taxon>Bacteria</taxon>
        <taxon>Pseudomonadati</taxon>
        <taxon>Pseudomonadota</taxon>
        <taxon>Alphaproteobacteria</taxon>
        <taxon>Sphingomonadales</taxon>
        <taxon>Sphingosinicellaceae</taxon>
        <taxon>Sandaracinobacteroides</taxon>
    </lineage>
</organism>
<dbReference type="InterPro" id="IPR013766">
    <property type="entry name" value="Thioredoxin_domain"/>
</dbReference>
<dbReference type="EMBL" id="CP059851">
    <property type="protein sequence ID" value="QMW23292.1"/>
    <property type="molecule type" value="Genomic_DNA"/>
</dbReference>
<dbReference type="SUPFAM" id="SSF52833">
    <property type="entry name" value="Thioredoxin-like"/>
    <property type="match status" value="1"/>
</dbReference>
<dbReference type="CDD" id="cd02966">
    <property type="entry name" value="TlpA_like_family"/>
    <property type="match status" value="1"/>
</dbReference>
<gene>
    <name evidence="3" type="ORF">H3309_01920</name>
</gene>
<keyword evidence="4" id="KW-1185">Reference proteome</keyword>
<evidence type="ECO:0000256" key="1">
    <source>
        <dbReference type="SAM" id="SignalP"/>
    </source>
</evidence>
<accession>A0A7G5IIV0</accession>
<reference evidence="3 4" key="1">
    <citation type="submission" date="2020-07" db="EMBL/GenBank/DDBJ databases">
        <title>Complete genome sequence for Sandaracinobacter sp. M6.</title>
        <authorList>
            <person name="Tang Y."/>
            <person name="Liu Q."/>
            <person name="Guo Z."/>
            <person name="Lei P."/>
            <person name="Huang B."/>
        </authorList>
    </citation>
    <scope>NUCLEOTIDE SEQUENCE [LARGE SCALE GENOMIC DNA]</scope>
    <source>
        <strain evidence="3 4">M6</strain>
    </source>
</reference>
<dbReference type="GO" id="GO:0016491">
    <property type="term" value="F:oxidoreductase activity"/>
    <property type="evidence" value="ECO:0007669"/>
    <property type="project" value="InterPro"/>
</dbReference>
<feature type="domain" description="Thioredoxin" evidence="2">
    <location>
        <begin position="49"/>
        <end position="188"/>
    </location>
</feature>
<dbReference type="PANTHER" id="PTHR42852">
    <property type="entry name" value="THIOL:DISULFIDE INTERCHANGE PROTEIN DSBE"/>
    <property type="match status" value="1"/>
</dbReference>
<sequence length="188" mass="19704">MRLTFIALLSLAACGQAPAGDREKAPPSQAALNAAEAPPVALAAKIDRSQAGKPAPTVPFEMSNGGATKTVADFRGKPVLVNLWATWCAPCIKEMPALDTLAKTLGDRVTVLAVSQDMEGWRAVDKFFTPGKFTTVKPQVDSAMAYGAAIGAKGLPVTILYDAAGKEVWRINGDYDWASAEAEALVVG</sequence>
<dbReference type="InterPro" id="IPR036249">
    <property type="entry name" value="Thioredoxin-like_sf"/>
</dbReference>
<protein>
    <submittedName>
        <fullName evidence="3">TlpA family protein disulfide reductase</fullName>
    </submittedName>
</protein>
<feature type="chain" id="PRO_5028854078" evidence="1">
    <location>
        <begin position="20"/>
        <end position="188"/>
    </location>
</feature>
<proteinExistence type="predicted"/>
<dbReference type="KEGG" id="sand:H3309_01920"/>
<evidence type="ECO:0000313" key="3">
    <source>
        <dbReference type="EMBL" id="QMW23292.1"/>
    </source>
</evidence>
<dbReference type="InterPro" id="IPR050553">
    <property type="entry name" value="Thioredoxin_ResA/DsbE_sf"/>
</dbReference>
<keyword evidence="1" id="KW-0732">Signal</keyword>
<dbReference type="Proteomes" id="UP000515292">
    <property type="component" value="Chromosome"/>
</dbReference>
<evidence type="ECO:0000313" key="4">
    <source>
        <dbReference type="Proteomes" id="UP000515292"/>
    </source>
</evidence>
<evidence type="ECO:0000259" key="2">
    <source>
        <dbReference type="PROSITE" id="PS51352"/>
    </source>
</evidence>